<evidence type="ECO:0000313" key="2">
    <source>
        <dbReference type="Proteomes" id="UP000316621"/>
    </source>
</evidence>
<organism evidence="1 2">
    <name type="scientific">Papaver somniferum</name>
    <name type="common">Opium poppy</name>
    <dbReference type="NCBI Taxonomy" id="3469"/>
    <lineage>
        <taxon>Eukaryota</taxon>
        <taxon>Viridiplantae</taxon>
        <taxon>Streptophyta</taxon>
        <taxon>Embryophyta</taxon>
        <taxon>Tracheophyta</taxon>
        <taxon>Spermatophyta</taxon>
        <taxon>Magnoliopsida</taxon>
        <taxon>Ranunculales</taxon>
        <taxon>Papaveraceae</taxon>
        <taxon>Papaveroideae</taxon>
        <taxon>Papaver</taxon>
    </lineage>
</organism>
<dbReference type="Proteomes" id="UP000316621">
    <property type="component" value="Chromosome 3"/>
</dbReference>
<evidence type="ECO:0000313" key="1">
    <source>
        <dbReference type="EMBL" id="RZC55420.1"/>
    </source>
</evidence>
<dbReference type="EMBL" id="CM010717">
    <property type="protein sequence ID" value="RZC55420.1"/>
    <property type="molecule type" value="Genomic_DNA"/>
</dbReference>
<proteinExistence type="predicted"/>
<reference evidence="1 2" key="1">
    <citation type="journal article" date="2018" name="Science">
        <title>The opium poppy genome and morphinan production.</title>
        <authorList>
            <person name="Guo L."/>
            <person name="Winzer T."/>
            <person name="Yang X."/>
            <person name="Li Y."/>
            <person name="Ning Z."/>
            <person name="He Z."/>
            <person name="Teodor R."/>
            <person name="Lu Y."/>
            <person name="Bowser T.A."/>
            <person name="Graham I.A."/>
            <person name="Ye K."/>
        </authorList>
    </citation>
    <scope>NUCLEOTIDE SEQUENCE [LARGE SCALE GENOMIC DNA]</scope>
    <source>
        <strain evidence="2">cv. HN1</strain>
        <tissue evidence="1">Leaves</tissue>
    </source>
</reference>
<gene>
    <name evidence="1" type="ORF">C5167_014275</name>
</gene>
<name>A0A4Y7J5U6_PAPSO</name>
<sequence length="137" mass="15679">IDITEKIHLELKLNRLISRRRDASGWESQGTKEGACYGLGREPEDSALLRKDYPECLHRAKEGIRFTISGQISVNETRALRAGTISLCTTAASRVFVDLEFLMFSQRMILVQCKSKVFFQAKYSRMQQQSILMQTQC</sequence>
<keyword evidence="2" id="KW-1185">Reference proteome</keyword>
<dbReference type="AlphaFoldDB" id="A0A4Y7J5U6"/>
<feature type="non-terminal residue" evidence="1">
    <location>
        <position position="1"/>
    </location>
</feature>
<accession>A0A4Y7J5U6</accession>
<dbReference type="Gramene" id="RZC55420">
    <property type="protein sequence ID" value="RZC55420"/>
    <property type="gene ID" value="C5167_014275"/>
</dbReference>
<protein>
    <submittedName>
        <fullName evidence="1">Uncharacterized protein</fullName>
    </submittedName>
</protein>